<dbReference type="EnsemblMetazoa" id="XM_022817127">
    <property type="protein sequence ID" value="XP_022672862"/>
    <property type="gene ID" value="LOC111255306"/>
</dbReference>
<feature type="compositionally biased region" description="Basic residues" evidence="1">
    <location>
        <begin position="742"/>
        <end position="754"/>
    </location>
</feature>
<sequence length="890" mass="98996">MTQIAFLIDISWLQDEEITAAVRYSCLQLLTAWPSSRCKFGYLLFDSEGPRSQKVQPVDFAAPSTNLFEEFEAQLGQGASASEDGKPSSCNAGSTSRLETIRWAVSRSITDFAWHSVSVCSPVKASRHLRKRRCSTVSAVLSSQQALASTSEYEHGNRLFLFARMPCGTLARIRDELVTPSLNKCLQESRIELTWVHDSQGALHTSSGANNAKCLFLRMRDLVQLCGFFPSECAYYSTMMAPPSLVVTRLLQSCSGTPKFDRITANCSISFNRTGRLNEPLNVTVLPTSVRSRMQFEAADMELMMEQVVDEPTVTSVLQRSQALFFVVSSDVHFHRVLIELKLSRKVALLTCGRSTFMLKSVADSIGALVTLTDRNLTKFEFSEVPSEFLFHGALLEKCYHKVQPSDGKKTRTKTLVNRLAYIYEFASDVQTATEHEFGELEVEPLPDTVQQDQTTTGICGPPENYNSEATLLQGLRHTYEKAIDNKLNATTSAQSIVSASMHFFESDFVKTIAFIEENFKPPLQSCLNKVQWANECRTYILISFELACLTSANTDKIRKHVIATMRKLLFLTSPRDLFDFIRETLKALYLEAVRPLLEDLAEEFDLPLFPESDEEEDISSMGSFAEPMSGISSLGGSSVINSMPRSAPMGTNSHKATVLRKLSSANISQQQLNQQRQIEIPRRRSVRITKPETSTNPLATSLSPQKRQSSSRNIPTTPKGKRILKTQVVPETPVTKQAPNRVHRHQERLRRRSSILNGSQGGASAGDEDDVDEIAESPVKQSATMATQNKSLSVSPTKRSKANMSPSKENVVIDREHLLGPAIAPSPATEPSPTRKGPRVTPRKRLTRQLKFSPPKKQAFTSPTAISLLHLTTSPVLFRPSKKRSAPLE</sequence>
<dbReference type="GO" id="GO:0033314">
    <property type="term" value="P:mitotic DNA replication checkpoint signaling"/>
    <property type="evidence" value="ECO:0007669"/>
    <property type="project" value="InterPro"/>
</dbReference>
<dbReference type="InterPro" id="IPR026153">
    <property type="entry name" value="Treslin"/>
</dbReference>
<protein>
    <recommendedName>
        <fullName evidence="2">Treslin N-terminal domain-containing protein</fullName>
    </recommendedName>
</protein>
<evidence type="ECO:0000259" key="2">
    <source>
        <dbReference type="Pfam" id="PF21854"/>
    </source>
</evidence>
<dbReference type="PANTHER" id="PTHR21556:SF2">
    <property type="entry name" value="TRESLIN"/>
    <property type="match status" value="1"/>
</dbReference>
<feature type="compositionally biased region" description="Basic residues" evidence="1">
    <location>
        <begin position="837"/>
        <end position="849"/>
    </location>
</feature>
<feature type="compositionally biased region" description="Polar residues" evidence="1">
    <location>
        <begin position="780"/>
        <end position="809"/>
    </location>
</feature>
<dbReference type="Proteomes" id="UP000594260">
    <property type="component" value="Unplaced"/>
</dbReference>
<dbReference type="AlphaFoldDB" id="A0A7M7L7P6"/>
<feature type="compositionally biased region" description="Polar residues" evidence="1">
    <location>
        <begin position="692"/>
        <end position="717"/>
    </location>
</feature>
<dbReference type="KEGG" id="vde:111255306"/>
<reference evidence="3" key="1">
    <citation type="submission" date="2021-01" db="UniProtKB">
        <authorList>
            <consortium name="EnsemblMetazoa"/>
        </authorList>
    </citation>
    <scope>IDENTIFICATION</scope>
</reference>
<feature type="compositionally biased region" description="Acidic residues" evidence="1">
    <location>
        <begin position="767"/>
        <end position="776"/>
    </location>
</feature>
<evidence type="ECO:0000313" key="4">
    <source>
        <dbReference type="Proteomes" id="UP000594260"/>
    </source>
</evidence>
<feature type="region of interest" description="Disordered" evidence="1">
    <location>
        <begin position="667"/>
        <end position="860"/>
    </location>
</feature>
<dbReference type="InterPro" id="IPR053919">
    <property type="entry name" value="Treslin_N"/>
</dbReference>
<dbReference type="InParanoid" id="A0A7M7L7P6"/>
<dbReference type="Pfam" id="PF21854">
    <property type="entry name" value="Treslin_N"/>
    <property type="match status" value="1"/>
</dbReference>
<dbReference type="PANTHER" id="PTHR21556">
    <property type="entry name" value="TRESLIN"/>
    <property type="match status" value="1"/>
</dbReference>
<accession>A0A7M7L7P6</accession>
<evidence type="ECO:0000313" key="3">
    <source>
        <dbReference type="EnsemblMetazoa" id="XP_022672862"/>
    </source>
</evidence>
<keyword evidence="4" id="KW-1185">Reference proteome</keyword>
<dbReference type="GO" id="GO:0003682">
    <property type="term" value="F:chromatin binding"/>
    <property type="evidence" value="ECO:0007669"/>
    <property type="project" value="TreeGrafter"/>
</dbReference>
<dbReference type="OrthoDB" id="6512401at2759"/>
<dbReference type="GO" id="GO:0005634">
    <property type="term" value="C:nucleus"/>
    <property type="evidence" value="ECO:0007669"/>
    <property type="project" value="InterPro"/>
</dbReference>
<name>A0A7M7L7P6_VARDE</name>
<organism evidence="3 4">
    <name type="scientific">Varroa destructor</name>
    <name type="common">Honeybee mite</name>
    <dbReference type="NCBI Taxonomy" id="109461"/>
    <lineage>
        <taxon>Eukaryota</taxon>
        <taxon>Metazoa</taxon>
        <taxon>Ecdysozoa</taxon>
        <taxon>Arthropoda</taxon>
        <taxon>Chelicerata</taxon>
        <taxon>Arachnida</taxon>
        <taxon>Acari</taxon>
        <taxon>Parasitiformes</taxon>
        <taxon>Mesostigmata</taxon>
        <taxon>Gamasina</taxon>
        <taxon>Dermanyssoidea</taxon>
        <taxon>Varroidae</taxon>
        <taxon>Varroa</taxon>
    </lineage>
</organism>
<dbReference type="GO" id="GO:0007095">
    <property type="term" value="P:mitotic G2 DNA damage checkpoint signaling"/>
    <property type="evidence" value="ECO:0007669"/>
    <property type="project" value="TreeGrafter"/>
</dbReference>
<dbReference type="GeneID" id="111255306"/>
<dbReference type="GO" id="GO:0006260">
    <property type="term" value="P:DNA replication"/>
    <property type="evidence" value="ECO:0007669"/>
    <property type="project" value="InterPro"/>
</dbReference>
<proteinExistence type="predicted"/>
<feature type="domain" description="Treslin N-terminal" evidence="2">
    <location>
        <begin position="4"/>
        <end position="166"/>
    </location>
</feature>
<dbReference type="RefSeq" id="XP_022672862.1">
    <property type="nucleotide sequence ID" value="XM_022817127.1"/>
</dbReference>
<dbReference type="GO" id="GO:0030174">
    <property type="term" value="P:regulation of DNA-templated DNA replication initiation"/>
    <property type="evidence" value="ECO:0007669"/>
    <property type="project" value="TreeGrafter"/>
</dbReference>
<dbReference type="GO" id="GO:0010212">
    <property type="term" value="P:response to ionizing radiation"/>
    <property type="evidence" value="ECO:0007669"/>
    <property type="project" value="InterPro"/>
</dbReference>
<evidence type="ECO:0000256" key="1">
    <source>
        <dbReference type="SAM" id="MobiDB-lite"/>
    </source>
</evidence>